<feature type="domain" description="Methylmalonyl-CoA mutase alpha/beta chain catalytic" evidence="1">
    <location>
        <begin position="102"/>
        <end position="417"/>
    </location>
</feature>
<evidence type="ECO:0000259" key="1">
    <source>
        <dbReference type="Pfam" id="PF01642"/>
    </source>
</evidence>
<dbReference type="AlphaFoldDB" id="A0A9X1FPC5"/>
<dbReference type="EMBL" id="JAHWDP010000003">
    <property type="protein sequence ID" value="MBW2938305.1"/>
    <property type="molecule type" value="Genomic_DNA"/>
</dbReference>
<evidence type="ECO:0000313" key="2">
    <source>
        <dbReference type="EMBL" id="MBW2938305.1"/>
    </source>
</evidence>
<gene>
    <name evidence="2" type="ORF">KXJ69_09325</name>
</gene>
<dbReference type="RefSeq" id="WP_219052819.1">
    <property type="nucleotide sequence ID" value="NZ_JAHWDP010000003.1"/>
</dbReference>
<protein>
    <submittedName>
        <fullName evidence="2">Methylmalonyl-CoA mutase subunit beta</fullName>
    </submittedName>
</protein>
<dbReference type="PANTHER" id="PTHR48101">
    <property type="entry name" value="METHYLMALONYL-COA MUTASE, MITOCHONDRIAL-RELATED"/>
    <property type="match status" value="1"/>
</dbReference>
<keyword evidence="3" id="KW-1185">Reference proteome</keyword>
<dbReference type="Proteomes" id="UP001138686">
    <property type="component" value="Unassembled WGS sequence"/>
</dbReference>
<organism evidence="2 3">
    <name type="scientific">Halomarinibacterium sedimenti</name>
    <dbReference type="NCBI Taxonomy" id="2857106"/>
    <lineage>
        <taxon>Bacteria</taxon>
        <taxon>Pseudomonadati</taxon>
        <taxon>Bacteroidota</taxon>
        <taxon>Flavobacteriia</taxon>
        <taxon>Flavobacteriales</taxon>
        <taxon>Flavobacteriaceae</taxon>
        <taxon>Halomarinibacterium</taxon>
    </lineage>
</organism>
<name>A0A9X1FPC5_9FLAO</name>
<comment type="caution">
    <text evidence="2">The sequence shown here is derived from an EMBL/GenBank/DDBJ whole genome shotgun (WGS) entry which is preliminary data.</text>
</comment>
<reference evidence="2" key="1">
    <citation type="submission" date="2021-07" db="EMBL/GenBank/DDBJ databases">
        <title>Aureisphaera sp. CAU 1614 isolated from sea sediment.</title>
        <authorList>
            <person name="Kim W."/>
        </authorList>
    </citation>
    <scope>NUCLEOTIDE SEQUENCE</scope>
    <source>
        <strain evidence="2">CAU 1614</strain>
    </source>
</reference>
<evidence type="ECO:0000313" key="3">
    <source>
        <dbReference type="Proteomes" id="UP001138686"/>
    </source>
</evidence>
<accession>A0A9X1FPC5</accession>
<dbReference type="GO" id="GO:0031419">
    <property type="term" value="F:cobalamin binding"/>
    <property type="evidence" value="ECO:0007669"/>
    <property type="project" value="InterPro"/>
</dbReference>
<proteinExistence type="predicted"/>
<sequence>MSDSLFSEFESVSAKQWKQKIQVELKGEDYNEKLVWQSLEGVHVKPFYHKDDFPQGFQTIPGQPKEWSVVQHVFIDDEAISNRLLLDAIERGAEAVYLTTEKVFDIEKVFQNFGFQNTSIYFNIKFLDAFFLNKLIAFLQKKNACVLYNIDLINHLCEDGNWFHSLEKDHQILDEIVLKNPSEAILGVDTSMYQNAGANIVQQLAYALAHANEYFNHYEAQKELQLCFKIAVGSNYFFEIAKVRALRLLYATLASEYNFNPQCHILATPSKRNKTLYDYNVNMLRTTTEAMSAVFGGANAVCNLPYDALYHKSNEFGERISRNQLLILKAESYFDAVTNPADGSYYIEKLTEELAEKSLTVFKEIEKGGGFLKQLKEGIIQKKIKESAQKEQSLFDSGTLVLVGTNKYQNKLDAMSEDLELFPFVKTKARKTIIEPIIEKRLSEIIEKERLENEKK</sequence>
<dbReference type="InterPro" id="IPR006099">
    <property type="entry name" value="MeMalonylCoA_mutase_a/b_cat"/>
</dbReference>
<dbReference type="PANTHER" id="PTHR48101:SF1">
    <property type="entry name" value="METHYLMALONYL-COA MUTASE, LARGE SUBUNIT"/>
    <property type="match status" value="1"/>
</dbReference>
<dbReference type="Pfam" id="PF01642">
    <property type="entry name" value="MM_CoA_mutase"/>
    <property type="match status" value="1"/>
</dbReference>
<dbReference type="GO" id="GO:0016866">
    <property type="term" value="F:intramolecular transferase activity"/>
    <property type="evidence" value="ECO:0007669"/>
    <property type="project" value="InterPro"/>
</dbReference>
<dbReference type="CDD" id="cd03677">
    <property type="entry name" value="MM_CoA_mutase_beta"/>
    <property type="match status" value="1"/>
</dbReference>